<evidence type="ECO:0000313" key="5">
    <source>
        <dbReference type="WBParaSite" id="PgR056X_g058_t04"/>
    </source>
</evidence>
<evidence type="ECO:0000313" key="4">
    <source>
        <dbReference type="WBParaSite" id="PgR056X_g058_t02"/>
    </source>
</evidence>
<evidence type="ECO:0000256" key="1">
    <source>
        <dbReference type="SAM" id="MobiDB-lite"/>
    </source>
</evidence>
<feature type="region of interest" description="Disordered" evidence="1">
    <location>
        <begin position="141"/>
        <end position="168"/>
    </location>
</feature>
<protein>
    <submittedName>
        <fullName evidence="3 4">Uncharacterized protein</fullName>
    </submittedName>
</protein>
<sequence length="251" mass="27173">MRYNIAVVRFVQCAYSYSRRKEPGRMSSQQSTFQHGSSFSFGPSPTPLSHSAGENSGHHTPQQGPYFFLPSTPKSCQSTPSLGANHRRRYASNRPRSVVLFPPNTSQPPPTHPKMILSHSAPVMAPSVLQQSLHACLSHQSLQHSKKSTKSGAQHHHRQLTDSRGGSPVNCFAGAKFSESPKAQMIPLPPSQWLTDVSSSEASPSDPAIPLPPSSELEDVEHRSSSSAPNLCRAVPIRMNPLQLIAAVAAS</sequence>
<proteinExistence type="predicted"/>
<dbReference type="Proteomes" id="UP000887569">
    <property type="component" value="Unplaced"/>
</dbReference>
<evidence type="ECO:0000313" key="3">
    <source>
        <dbReference type="WBParaSite" id="PgR056X_g058_t01"/>
    </source>
</evidence>
<feature type="compositionally biased region" description="Polar residues" evidence="1">
    <location>
        <begin position="47"/>
        <end position="63"/>
    </location>
</feature>
<dbReference type="WBParaSite" id="PgR056X_g058_t04">
    <property type="protein sequence ID" value="PgR056X_g058_t04"/>
    <property type="gene ID" value="PgR056X_g058"/>
</dbReference>
<accession>A0A915BU52</accession>
<dbReference type="WBParaSite" id="PgR056X_g058_t02">
    <property type="protein sequence ID" value="PgR056X_g058_t02"/>
    <property type="gene ID" value="PgR056X_g058"/>
</dbReference>
<dbReference type="WBParaSite" id="PgR056X_g058_t01">
    <property type="protein sequence ID" value="PgR056X_g058_t01"/>
    <property type="gene ID" value="PgR056X_g058"/>
</dbReference>
<feature type="compositionally biased region" description="Polar residues" evidence="1">
    <location>
        <begin position="192"/>
        <end position="203"/>
    </location>
</feature>
<feature type="compositionally biased region" description="Polar residues" evidence="1">
    <location>
        <begin position="72"/>
        <end position="82"/>
    </location>
</feature>
<feature type="region of interest" description="Disordered" evidence="1">
    <location>
        <begin position="19"/>
        <end position="86"/>
    </location>
</feature>
<reference evidence="3 4" key="1">
    <citation type="submission" date="2022-11" db="UniProtKB">
        <authorList>
            <consortium name="WormBaseParasite"/>
        </authorList>
    </citation>
    <scope>IDENTIFICATION</scope>
</reference>
<evidence type="ECO:0000313" key="2">
    <source>
        <dbReference type="Proteomes" id="UP000887569"/>
    </source>
</evidence>
<feature type="region of interest" description="Disordered" evidence="1">
    <location>
        <begin position="192"/>
        <end position="229"/>
    </location>
</feature>
<keyword evidence="2" id="KW-1185">Reference proteome</keyword>
<dbReference type="AlphaFoldDB" id="A0A915BU52"/>
<feature type="compositionally biased region" description="Polar residues" evidence="1">
    <location>
        <begin position="26"/>
        <end position="35"/>
    </location>
</feature>
<name>A0A915BU52_PARUN</name>
<feature type="compositionally biased region" description="Basic residues" evidence="1">
    <location>
        <begin position="144"/>
        <end position="158"/>
    </location>
</feature>
<organism evidence="2 5">
    <name type="scientific">Parascaris univalens</name>
    <name type="common">Nematode worm</name>
    <dbReference type="NCBI Taxonomy" id="6257"/>
    <lineage>
        <taxon>Eukaryota</taxon>
        <taxon>Metazoa</taxon>
        <taxon>Ecdysozoa</taxon>
        <taxon>Nematoda</taxon>
        <taxon>Chromadorea</taxon>
        <taxon>Rhabditida</taxon>
        <taxon>Spirurina</taxon>
        <taxon>Ascaridomorpha</taxon>
        <taxon>Ascaridoidea</taxon>
        <taxon>Ascarididae</taxon>
        <taxon>Parascaris</taxon>
    </lineage>
</organism>